<sequence length="182" mass="20806">MDGRCVSYTLTRAGRKVRIGLHPFPGPERHSSISSKEFDGGRRTRIKSVHPVDWVLNVSSRDPITVLIFQNGEESDACRLLLKIHIVHCTNGKNRLSLYETNQSRVVERCHNSHLFQDKPLTAFYVAPVISFSGYHDYHRLQLGCPCDEHVDQQSSRRLYFTATGKRYQSKGLTLFDSCLKV</sequence>
<accession>A0A4S8LGD1</accession>
<dbReference type="AlphaFoldDB" id="A0A4S8LGD1"/>
<organism evidence="1 2">
    <name type="scientific">Dendrothele bispora (strain CBS 962.96)</name>
    <dbReference type="NCBI Taxonomy" id="1314807"/>
    <lineage>
        <taxon>Eukaryota</taxon>
        <taxon>Fungi</taxon>
        <taxon>Dikarya</taxon>
        <taxon>Basidiomycota</taxon>
        <taxon>Agaricomycotina</taxon>
        <taxon>Agaricomycetes</taxon>
        <taxon>Agaricomycetidae</taxon>
        <taxon>Agaricales</taxon>
        <taxon>Agaricales incertae sedis</taxon>
        <taxon>Dendrothele</taxon>
    </lineage>
</organism>
<keyword evidence="2" id="KW-1185">Reference proteome</keyword>
<dbReference type="EMBL" id="ML179423">
    <property type="protein sequence ID" value="THU88077.1"/>
    <property type="molecule type" value="Genomic_DNA"/>
</dbReference>
<evidence type="ECO:0000313" key="1">
    <source>
        <dbReference type="EMBL" id="THU88077.1"/>
    </source>
</evidence>
<dbReference type="Proteomes" id="UP000297245">
    <property type="component" value="Unassembled WGS sequence"/>
</dbReference>
<reference evidence="1 2" key="1">
    <citation type="journal article" date="2019" name="Nat. Ecol. Evol.">
        <title>Megaphylogeny resolves global patterns of mushroom evolution.</title>
        <authorList>
            <person name="Varga T."/>
            <person name="Krizsan K."/>
            <person name="Foldi C."/>
            <person name="Dima B."/>
            <person name="Sanchez-Garcia M."/>
            <person name="Sanchez-Ramirez S."/>
            <person name="Szollosi G.J."/>
            <person name="Szarkandi J.G."/>
            <person name="Papp V."/>
            <person name="Albert L."/>
            <person name="Andreopoulos W."/>
            <person name="Angelini C."/>
            <person name="Antonin V."/>
            <person name="Barry K.W."/>
            <person name="Bougher N.L."/>
            <person name="Buchanan P."/>
            <person name="Buyck B."/>
            <person name="Bense V."/>
            <person name="Catcheside P."/>
            <person name="Chovatia M."/>
            <person name="Cooper J."/>
            <person name="Damon W."/>
            <person name="Desjardin D."/>
            <person name="Finy P."/>
            <person name="Geml J."/>
            <person name="Haridas S."/>
            <person name="Hughes K."/>
            <person name="Justo A."/>
            <person name="Karasinski D."/>
            <person name="Kautmanova I."/>
            <person name="Kiss B."/>
            <person name="Kocsube S."/>
            <person name="Kotiranta H."/>
            <person name="LaButti K.M."/>
            <person name="Lechner B.E."/>
            <person name="Liimatainen K."/>
            <person name="Lipzen A."/>
            <person name="Lukacs Z."/>
            <person name="Mihaltcheva S."/>
            <person name="Morgado L.N."/>
            <person name="Niskanen T."/>
            <person name="Noordeloos M.E."/>
            <person name="Ohm R.A."/>
            <person name="Ortiz-Santana B."/>
            <person name="Ovrebo C."/>
            <person name="Racz N."/>
            <person name="Riley R."/>
            <person name="Savchenko A."/>
            <person name="Shiryaev A."/>
            <person name="Soop K."/>
            <person name="Spirin V."/>
            <person name="Szebenyi C."/>
            <person name="Tomsovsky M."/>
            <person name="Tulloss R.E."/>
            <person name="Uehling J."/>
            <person name="Grigoriev I.V."/>
            <person name="Vagvolgyi C."/>
            <person name="Papp T."/>
            <person name="Martin F.M."/>
            <person name="Miettinen O."/>
            <person name="Hibbett D.S."/>
            <person name="Nagy L.G."/>
        </authorList>
    </citation>
    <scope>NUCLEOTIDE SEQUENCE [LARGE SCALE GENOMIC DNA]</scope>
    <source>
        <strain evidence="1 2">CBS 962.96</strain>
    </source>
</reference>
<name>A0A4S8LGD1_DENBC</name>
<proteinExistence type="predicted"/>
<gene>
    <name evidence="1" type="ORF">K435DRAFT_319201</name>
</gene>
<protein>
    <submittedName>
        <fullName evidence="1">Uncharacterized protein</fullName>
    </submittedName>
</protein>
<evidence type="ECO:0000313" key="2">
    <source>
        <dbReference type="Proteomes" id="UP000297245"/>
    </source>
</evidence>